<protein>
    <submittedName>
        <fullName evidence="2">Uncharacterized protein</fullName>
    </submittedName>
</protein>
<keyword evidence="3" id="KW-1185">Reference proteome</keyword>
<reference evidence="2 3" key="1">
    <citation type="submission" date="2024-07" db="EMBL/GenBank/DDBJ databases">
        <title>Characterization of a bacterium isolated from hydrolysated instant sea cucumber by whole-genome sequencing and metabolomics.</title>
        <authorList>
            <person name="Luo X."/>
            <person name="Zhang Z."/>
            <person name="Zheng Z."/>
            <person name="Zhang W."/>
            <person name="Ming T."/>
            <person name="Jiao L."/>
            <person name="Su X."/>
            <person name="Kong F."/>
            <person name="Xu J."/>
        </authorList>
    </citation>
    <scope>NUCLEOTIDE SEQUENCE [LARGE SCALE GENOMIC DNA]</scope>
    <source>
        <strain evidence="2 3">XL-2024</strain>
    </source>
</reference>
<evidence type="ECO:0000256" key="1">
    <source>
        <dbReference type="SAM" id="Phobius"/>
    </source>
</evidence>
<dbReference type="Proteomes" id="UP001558534">
    <property type="component" value="Unassembled WGS sequence"/>
</dbReference>
<sequence length="77" mass="9071">MKITSLIFSNIVGFFLVILLYILPFIIIIKCITFLKSMKSEKMKCLRLKKNAILLQKHIDEMNKRLSDIEKNLKEVD</sequence>
<keyword evidence="1" id="KW-1133">Transmembrane helix</keyword>
<comment type="caution">
    <text evidence="2">The sequence shown here is derived from an EMBL/GenBank/DDBJ whole genome shotgun (WGS) entry which is preliminary data.</text>
</comment>
<gene>
    <name evidence="2" type="ORF">AB1300_00080</name>
</gene>
<evidence type="ECO:0000313" key="2">
    <source>
        <dbReference type="EMBL" id="MEX3743524.1"/>
    </source>
</evidence>
<keyword evidence="1" id="KW-0812">Transmembrane</keyword>
<name>A0ABV3VQ85_9BACI</name>
<accession>A0ABV3VQ85</accession>
<dbReference type="RefSeq" id="WP_368634575.1">
    <property type="nucleotide sequence ID" value="NZ_JBFRHK010000001.1"/>
</dbReference>
<proteinExistence type="predicted"/>
<keyword evidence="1" id="KW-0472">Membrane</keyword>
<feature type="transmembrane region" description="Helical" evidence="1">
    <location>
        <begin position="6"/>
        <end position="35"/>
    </location>
</feature>
<evidence type="ECO:0000313" key="3">
    <source>
        <dbReference type="Proteomes" id="UP001558534"/>
    </source>
</evidence>
<dbReference type="EMBL" id="JBFRHK010000001">
    <property type="protein sequence ID" value="MEX3743524.1"/>
    <property type="molecule type" value="Genomic_DNA"/>
</dbReference>
<organism evidence="2 3">
    <name type="scientific">Lysinibacillus xylanilyticus</name>
    <dbReference type="NCBI Taxonomy" id="582475"/>
    <lineage>
        <taxon>Bacteria</taxon>
        <taxon>Bacillati</taxon>
        <taxon>Bacillota</taxon>
        <taxon>Bacilli</taxon>
        <taxon>Bacillales</taxon>
        <taxon>Bacillaceae</taxon>
        <taxon>Lysinibacillus</taxon>
    </lineage>
</organism>